<keyword evidence="5" id="KW-1185">Reference proteome</keyword>
<dbReference type="PANTHER" id="PTHR47964">
    <property type="entry name" value="ATP-DEPENDENT DNA HELICASE HOMOLOG RECG, CHLOROPLASTIC"/>
    <property type="match status" value="1"/>
</dbReference>
<dbReference type="InterPro" id="IPR047112">
    <property type="entry name" value="RecG/Mfd"/>
</dbReference>
<keyword evidence="2 4" id="KW-0347">Helicase</keyword>
<accession>A0ABT3FF43</accession>
<organism evidence="4 5">
    <name type="scientific">Pseudomonas agronomica</name>
    <dbReference type="NCBI Taxonomy" id="2979328"/>
    <lineage>
        <taxon>Bacteria</taxon>
        <taxon>Pseudomonadati</taxon>
        <taxon>Pseudomonadota</taxon>
        <taxon>Gammaproteobacteria</taxon>
        <taxon>Pseudomonadales</taxon>
        <taxon>Pseudomonadaceae</taxon>
        <taxon>Pseudomonas</taxon>
    </lineage>
</organism>
<dbReference type="InterPro" id="IPR033454">
    <property type="entry name" value="RecG_wedge"/>
</dbReference>
<dbReference type="PANTHER" id="PTHR47964:SF1">
    <property type="entry name" value="ATP-DEPENDENT DNA HELICASE HOMOLOG RECG, CHLOROPLASTIC"/>
    <property type="match status" value="1"/>
</dbReference>
<dbReference type="Pfam" id="PF17191">
    <property type="entry name" value="RecG_wedge"/>
    <property type="match status" value="1"/>
</dbReference>
<dbReference type="SUPFAM" id="SSF50249">
    <property type="entry name" value="Nucleic acid-binding proteins"/>
    <property type="match status" value="1"/>
</dbReference>
<proteinExistence type="predicted"/>
<evidence type="ECO:0000313" key="5">
    <source>
        <dbReference type="Proteomes" id="UP001061999"/>
    </source>
</evidence>
<reference evidence="4" key="1">
    <citation type="submission" date="2022-07" db="EMBL/GenBank/DDBJ databases">
        <title>Pseudomonas agronomica sp. nov.: a novel bacterium with biotechnological application in the synthesis of biofertilizers from valorized agricultural residues.</title>
        <authorList>
            <person name="Robas M."/>
            <person name="Fernandez V.M."/>
            <person name="Luna L."/>
            <person name="Provanza A."/>
            <person name="Jimenez P.A."/>
        </authorList>
    </citation>
    <scope>NUCLEOTIDE SEQUENCE</scope>
    <source>
        <strain evidence="4">SAICEU22T</strain>
    </source>
</reference>
<dbReference type="InterPro" id="IPR012340">
    <property type="entry name" value="NA-bd_OB-fold"/>
</dbReference>
<dbReference type="Gene3D" id="2.40.50.140">
    <property type="entry name" value="Nucleic acid-binding proteins"/>
    <property type="match status" value="1"/>
</dbReference>
<evidence type="ECO:0000256" key="1">
    <source>
        <dbReference type="ARBA" id="ARBA00022801"/>
    </source>
</evidence>
<dbReference type="EMBL" id="JAOSHO010000590">
    <property type="protein sequence ID" value="MCW1247677.1"/>
    <property type="molecule type" value="Genomic_DNA"/>
</dbReference>
<gene>
    <name evidence="4" type="ORF">OC610_24895</name>
</gene>
<keyword evidence="1" id="KW-0378">Hydrolase</keyword>
<feature type="domain" description="RecG wedge" evidence="3">
    <location>
        <begin position="12"/>
        <end position="171"/>
    </location>
</feature>
<evidence type="ECO:0000259" key="3">
    <source>
        <dbReference type="Pfam" id="PF17191"/>
    </source>
</evidence>
<dbReference type="GO" id="GO:0004386">
    <property type="term" value="F:helicase activity"/>
    <property type="evidence" value="ECO:0007669"/>
    <property type="project" value="UniProtKB-KW"/>
</dbReference>
<keyword evidence="2 4" id="KW-0067">ATP-binding</keyword>
<dbReference type="Proteomes" id="UP001061999">
    <property type="component" value="Unassembled WGS sequence"/>
</dbReference>
<keyword evidence="2 4" id="KW-0547">Nucleotide-binding</keyword>
<comment type="caution">
    <text evidence="4">The sequence shown here is derived from an EMBL/GenBank/DDBJ whole genome shotgun (WGS) entry which is preliminary data.</text>
</comment>
<dbReference type="CDD" id="cd04488">
    <property type="entry name" value="RecG_wedge_OBF"/>
    <property type="match status" value="1"/>
</dbReference>
<name>A0ABT3FF43_9PSED</name>
<feature type="non-terminal residue" evidence="4">
    <location>
        <position position="203"/>
    </location>
</feature>
<protein>
    <submittedName>
        <fullName evidence="4">ATP-dependent DNA helicase RecG</fullName>
    </submittedName>
</protein>
<evidence type="ECO:0000256" key="2">
    <source>
        <dbReference type="ARBA" id="ARBA00022806"/>
    </source>
</evidence>
<sequence>MTELSKVPVTTLKGVGEAMAEKLAKVGLENLQDVLFHLPLRYQDRTRVVPIGHLRPGQDAVVEGTVSGADVVMGRRRSLVVRLQDGTGGLSLRFYHFSNAQKEGLKRGTRVRCYGEARPGASGLEIYHPEYRAITGDEPPPVAETLTPVYPLTEGLTQQRLRQLCQQTLTMLGPTSLPDWLPKELARDYQLAPLADAIRYLHH</sequence>
<evidence type="ECO:0000313" key="4">
    <source>
        <dbReference type="EMBL" id="MCW1247677.1"/>
    </source>
</evidence>
<dbReference type="RefSeq" id="WP_332880484.1">
    <property type="nucleotide sequence ID" value="NZ_JAOSHO010000590.1"/>
</dbReference>